<dbReference type="EMBL" id="JACXAE010000118">
    <property type="protein sequence ID" value="MBD2777855.1"/>
    <property type="molecule type" value="Genomic_DNA"/>
</dbReference>
<feature type="region of interest" description="Disordered" evidence="1">
    <location>
        <begin position="58"/>
        <end position="84"/>
    </location>
</feature>
<organism evidence="2 3">
    <name type="scientific">Iningainema tapete BLCC-T55</name>
    <dbReference type="NCBI Taxonomy" id="2748662"/>
    <lineage>
        <taxon>Bacteria</taxon>
        <taxon>Bacillati</taxon>
        <taxon>Cyanobacteriota</taxon>
        <taxon>Cyanophyceae</taxon>
        <taxon>Nostocales</taxon>
        <taxon>Scytonemataceae</taxon>
        <taxon>Iningainema tapete</taxon>
    </lineage>
</organism>
<sequence>MANLISKAIARISSVLNGFQVKRFVGVVLVGFLLLTTNAAPESTADAVTAKVKEVVNQNDSQRPKTTGQWNREARETEGNPGERVKKIAKESAEAVKDFGKLYPDTIERSANADQ</sequence>
<dbReference type="Proteomes" id="UP000629098">
    <property type="component" value="Unassembled WGS sequence"/>
</dbReference>
<evidence type="ECO:0000313" key="2">
    <source>
        <dbReference type="EMBL" id="MBD2777855.1"/>
    </source>
</evidence>
<evidence type="ECO:0000313" key="3">
    <source>
        <dbReference type="Proteomes" id="UP000629098"/>
    </source>
</evidence>
<proteinExistence type="predicted"/>
<keyword evidence="3" id="KW-1185">Reference proteome</keyword>
<evidence type="ECO:0000256" key="1">
    <source>
        <dbReference type="SAM" id="MobiDB-lite"/>
    </source>
</evidence>
<dbReference type="AlphaFoldDB" id="A0A8J7CHN8"/>
<accession>A0A8J7CHN8</accession>
<dbReference type="RefSeq" id="WP_190836909.1">
    <property type="nucleotide sequence ID" value="NZ_CAWPPI010000118.1"/>
</dbReference>
<feature type="compositionally biased region" description="Polar residues" evidence="1">
    <location>
        <begin position="58"/>
        <end position="70"/>
    </location>
</feature>
<feature type="compositionally biased region" description="Basic and acidic residues" evidence="1">
    <location>
        <begin position="72"/>
        <end position="84"/>
    </location>
</feature>
<protein>
    <submittedName>
        <fullName evidence="2">Uncharacterized protein</fullName>
    </submittedName>
</protein>
<reference evidence="2" key="1">
    <citation type="submission" date="2020-09" db="EMBL/GenBank/DDBJ databases">
        <title>Iningainema tapete sp. nov. (Scytonemataceae, Cyanobacteria) from greenhouses in central Florida (USA) produces two types of nodularin with biosynthetic potential for microcystin-LR and anabaenopeptins.</title>
        <authorList>
            <person name="Berthold D.E."/>
            <person name="Lefler F.W."/>
            <person name="Huang I.-S."/>
            <person name="Abdulla H."/>
            <person name="Zimba P.V."/>
            <person name="Laughinghouse H.D. IV."/>
        </authorList>
    </citation>
    <scope>NUCLEOTIDE SEQUENCE</scope>
    <source>
        <strain evidence="2">BLCCT55</strain>
    </source>
</reference>
<gene>
    <name evidence="2" type="ORF">ICL16_38885</name>
</gene>
<name>A0A8J7CHN8_9CYAN</name>
<comment type="caution">
    <text evidence="2">The sequence shown here is derived from an EMBL/GenBank/DDBJ whole genome shotgun (WGS) entry which is preliminary data.</text>
</comment>